<accession>A0A5N6YPU1</accession>
<keyword evidence="1" id="KW-1133">Transmembrane helix</keyword>
<proteinExistence type="predicted"/>
<evidence type="ECO:0000313" key="2">
    <source>
        <dbReference type="EMBL" id="KAE8346883.1"/>
    </source>
</evidence>
<dbReference type="Proteomes" id="UP000325558">
    <property type="component" value="Unassembled WGS sequence"/>
</dbReference>
<protein>
    <submittedName>
        <fullName evidence="2">Uncharacterized protein</fullName>
    </submittedName>
</protein>
<evidence type="ECO:0000256" key="1">
    <source>
        <dbReference type="SAM" id="Phobius"/>
    </source>
</evidence>
<feature type="transmembrane region" description="Helical" evidence="1">
    <location>
        <begin position="12"/>
        <end position="28"/>
    </location>
</feature>
<dbReference type="AlphaFoldDB" id="A0A5N6YPU1"/>
<sequence>MLMVVRHHATRIYRGVTFLSLVGAFWAYRSSKRRQPASNARDIECKVEVAYPALRPTWISTTTKSVVARPHYLLQQLHQFIF</sequence>
<reference evidence="2" key="1">
    <citation type="submission" date="2019-04" db="EMBL/GenBank/DDBJ databases">
        <title>Friends and foes A comparative genomics study of 23 Aspergillus species from section Flavi.</title>
        <authorList>
            <consortium name="DOE Joint Genome Institute"/>
            <person name="Kjaerbolling I."/>
            <person name="Vesth T."/>
            <person name="Frisvad J.C."/>
            <person name="Nybo J.L."/>
            <person name="Theobald S."/>
            <person name="Kildgaard S."/>
            <person name="Isbrandt T."/>
            <person name="Kuo A."/>
            <person name="Sato A."/>
            <person name="Lyhne E.K."/>
            <person name="Kogle M.E."/>
            <person name="Wiebenga A."/>
            <person name="Kun R.S."/>
            <person name="Lubbers R.J."/>
            <person name="Makela M.R."/>
            <person name="Barry K."/>
            <person name="Chovatia M."/>
            <person name="Clum A."/>
            <person name="Daum C."/>
            <person name="Haridas S."/>
            <person name="He G."/>
            <person name="LaButti K."/>
            <person name="Lipzen A."/>
            <person name="Mondo S."/>
            <person name="Riley R."/>
            <person name="Salamov A."/>
            <person name="Simmons B.A."/>
            <person name="Magnuson J.K."/>
            <person name="Henrissat B."/>
            <person name="Mortensen U.H."/>
            <person name="Larsen T.O."/>
            <person name="Devries R.P."/>
            <person name="Grigoriev I.V."/>
            <person name="Machida M."/>
            <person name="Baker S.E."/>
            <person name="Andersen M.R."/>
        </authorList>
    </citation>
    <scope>NUCLEOTIDE SEQUENCE</scope>
    <source>
        <strain evidence="2">CBS 117612</strain>
    </source>
</reference>
<name>A0A5N6YPU1_9EURO</name>
<keyword evidence="1" id="KW-0472">Membrane</keyword>
<dbReference type="EMBL" id="ML737114">
    <property type="protein sequence ID" value="KAE8346883.1"/>
    <property type="molecule type" value="Genomic_DNA"/>
</dbReference>
<gene>
    <name evidence="2" type="ORF">BDV24DRAFT_122402</name>
</gene>
<organism evidence="2">
    <name type="scientific">Aspergillus arachidicola</name>
    <dbReference type="NCBI Taxonomy" id="656916"/>
    <lineage>
        <taxon>Eukaryota</taxon>
        <taxon>Fungi</taxon>
        <taxon>Dikarya</taxon>
        <taxon>Ascomycota</taxon>
        <taxon>Pezizomycotina</taxon>
        <taxon>Eurotiomycetes</taxon>
        <taxon>Eurotiomycetidae</taxon>
        <taxon>Eurotiales</taxon>
        <taxon>Aspergillaceae</taxon>
        <taxon>Aspergillus</taxon>
        <taxon>Aspergillus subgen. Circumdati</taxon>
    </lineage>
</organism>
<keyword evidence="1" id="KW-0812">Transmembrane</keyword>